<dbReference type="InterPro" id="IPR005561">
    <property type="entry name" value="ANTAR"/>
</dbReference>
<evidence type="ECO:0000256" key="1">
    <source>
        <dbReference type="ARBA" id="ARBA00023015"/>
    </source>
</evidence>
<evidence type="ECO:0000313" key="4">
    <source>
        <dbReference type="EMBL" id="SHN29949.1"/>
    </source>
</evidence>
<dbReference type="InterPro" id="IPR036388">
    <property type="entry name" value="WH-like_DNA-bd_sf"/>
</dbReference>
<dbReference type="RefSeq" id="WP_218617579.1">
    <property type="nucleotide sequence ID" value="NZ_FRCS01000004.1"/>
</dbReference>
<feature type="domain" description="ANTAR" evidence="3">
    <location>
        <begin position="163"/>
        <end position="225"/>
    </location>
</feature>
<dbReference type="Gene3D" id="1.10.10.10">
    <property type="entry name" value="Winged helix-like DNA-binding domain superfamily/Winged helix DNA-binding domain"/>
    <property type="match status" value="1"/>
</dbReference>
<keyword evidence="1" id="KW-0805">Transcription regulation</keyword>
<reference evidence="4 5" key="1">
    <citation type="submission" date="2016-11" db="EMBL/GenBank/DDBJ databases">
        <authorList>
            <person name="Jaros S."/>
            <person name="Januszkiewicz K."/>
            <person name="Wedrychowicz H."/>
        </authorList>
    </citation>
    <scope>NUCLEOTIDE SEQUENCE [LARGE SCALE GENOMIC DNA]</scope>
    <source>
        <strain evidence="4 5">DSM 46144</strain>
    </source>
</reference>
<proteinExistence type="predicted"/>
<dbReference type="InterPro" id="IPR003018">
    <property type="entry name" value="GAF"/>
</dbReference>
<dbReference type="PIRSF" id="PIRSF036625">
    <property type="entry name" value="GAF_ANTAR"/>
    <property type="match status" value="1"/>
</dbReference>
<evidence type="ECO:0000259" key="3">
    <source>
        <dbReference type="PROSITE" id="PS50921"/>
    </source>
</evidence>
<dbReference type="Gene3D" id="3.30.450.40">
    <property type="match status" value="1"/>
</dbReference>
<gene>
    <name evidence="4" type="ORF">SAMN05443668_104627</name>
</gene>
<keyword evidence="2" id="KW-0804">Transcription</keyword>
<dbReference type="Proteomes" id="UP000184440">
    <property type="component" value="Unassembled WGS sequence"/>
</dbReference>
<dbReference type="SMART" id="SM01012">
    <property type="entry name" value="ANTAR"/>
    <property type="match status" value="1"/>
</dbReference>
<organism evidence="4 5">
    <name type="scientific">Cryptosporangium aurantiacum</name>
    <dbReference type="NCBI Taxonomy" id="134849"/>
    <lineage>
        <taxon>Bacteria</taxon>
        <taxon>Bacillati</taxon>
        <taxon>Actinomycetota</taxon>
        <taxon>Actinomycetes</taxon>
        <taxon>Cryptosporangiales</taxon>
        <taxon>Cryptosporangiaceae</taxon>
        <taxon>Cryptosporangium</taxon>
    </lineage>
</organism>
<dbReference type="GO" id="GO:0003723">
    <property type="term" value="F:RNA binding"/>
    <property type="evidence" value="ECO:0007669"/>
    <property type="project" value="InterPro"/>
</dbReference>
<dbReference type="AlphaFoldDB" id="A0A1M7QG92"/>
<sequence>MAERESVIRQLIEAQPSSPGSRGTLLRICRAASESLAASGAGISVFTPDSVRGMCAASDPRSERLEELQFVLGEGPCVDAFDSRRPVLVGDLAEDGMARWPMYAPAVHDHGVRAVFAIPLQIGGARLGVLDVFRDRAGALSSEQLTDALTFADVAVSALLDEQDGLGAAGRAGITDAVEHRAELFQAQGMVMVQIGGTISEAMARMRAYAYAESRGLSEIARDVVTGRLSFEQDNS</sequence>
<dbReference type="PROSITE" id="PS50921">
    <property type="entry name" value="ANTAR"/>
    <property type="match status" value="1"/>
</dbReference>
<dbReference type="STRING" id="134849.SAMN05443668_104627"/>
<dbReference type="InterPro" id="IPR029016">
    <property type="entry name" value="GAF-like_dom_sf"/>
</dbReference>
<dbReference type="InterPro" id="IPR012074">
    <property type="entry name" value="GAF_ANTAR"/>
</dbReference>
<dbReference type="Pfam" id="PF13185">
    <property type="entry name" value="GAF_2"/>
    <property type="match status" value="1"/>
</dbReference>
<evidence type="ECO:0000256" key="2">
    <source>
        <dbReference type="ARBA" id="ARBA00023163"/>
    </source>
</evidence>
<protein>
    <submittedName>
        <fullName evidence="4">ANTAR domain-containing protein</fullName>
    </submittedName>
</protein>
<accession>A0A1M7QG92</accession>
<keyword evidence="5" id="KW-1185">Reference proteome</keyword>
<name>A0A1M7QG92_9ACTN</name>
<dbReference type="SUPFAM" id="SSF55781">
    <property type="entry name" value="GAF domain-like"/>
    <property type="match status" value="1"/>
</dbReference>
<evidence type="ECO:0000313" key="5">
    <source>
        <dbReference type="Proteomes" id="UP000184440"/>
    </source>
</evidence>
<dbReference type="Pfam" id="PF03861">
    <property type="entry name" value="ANTAR"/>
    <property type="match status" value="1"/>
</dbReference>
<dbReference type="EMBL" id="FRCS01000004">
    <property type="protein sequence ID" value="SHN29949.1"/>
    <property type="molecule type" value="Genomic_DNA"/>
</dbReference>